<dbReference type="PANTHER" id="PTHR36057">
    <property type="match status" value="1"/>
</dbReference>
<evidence type="ECO:0000313" key="1">
    <source>
        <dbReference type="EMBL" id="RLM57784.1"/>
    </source>
</evidence>
<proteinExistence type="predicted"/>
<dbReference type="Proteomes" id="UP000275267">
    <property type="component" value="Unassembled WGS sequence"/>
</dbReference>
<comment type="caution">
    <text evidence="1">The sequence shown here is derived from an EMBL/GenBank/DDBJ whole genome shotgun (WGS) entry which is preliminary data.</text>
</comment>
<dbReference type="InterPro" id="IPR010634">
    <property type="entry name" value="DUF1223"/>
</dbReference>
<protein>
    <submittedName>
        <fullName evidence="1">Uncharacterized protein</fullName>
    </submittedName>
</protein>
<reference evidence="2" key="1">
    <citation type="journal article" date="2019" name="Nat. Commun.">
        <title>The genome of broomcorn millet.</title>
        <authorList>
            <person name="Zou C."/>
            <person name="Miki D."/>
            <person name="Li D."/>
            <person name="Tang Q."/>
            <person name="Xiao L."/>
            <person name="Rajput S."/>
            <person name="Deng P."/>
            <person name="Jia W."/>
            <person name="Huang R."/>
            <person name="Zhang M."/>
            <person name="Sun Y."/>
            <person name="Hu J."/>
            <person name="Fu X."/>
            <person name="Schnable P.S."/>
            <person name="Li F."/>
            <person name="Zhang H."/>
            <person name="Feng B."/>
            <person name="Zhu X."/>
            <person name="Liu R."/>
            <person name="Schnable J.C."/>
            <person name="Zhu J.-K."/>
            <person name="Zhang H."/>
        </authorList>
    </citation>
    <scope>NUCLEOTIDE SEQUENCE [LARGE SCALE GENOMIC DNA]</scope>
</reference>
<dbReference type="AlphaFoldDB" id="A0A3L6PG46"/>
<name>A0A3L6PG46_PANMI</name>
<organism evidence="1 2">
    <name type="scientific">Panicum miliaceum</name>
    <name type="common">Proso millet</name>
    <name type="synonym">Broomcorn millet</name>
    <dbReference type="NCBI Taxonomy" id="4540"/>
    <lineage>
        <taxon>Eukaryota</taxon>
        <taxon>Viridiplantae</taxon>
        <taxon>Streptophyta</taxon>
        <taxon>Embryophyta</taxon>
        <taxon>Tracheophyta</taxon>
        <taxon>Spermatophyta</taxon>
        <taxon>Magnoliopsida</taxon>
        <taxon>Liliopsida</taxon>
        <taxon>Poales</taxon>
        <taxon>Poaceae</taxon>
        <taxon>PACMAD clade</taxon>
        <taxon>Panicoideae</taxon>
        <taxon>Panicodae</taxon>
        <taxon>Paniceae</taxon>
        <taxon>Panicinae</taxon>
        <taxon>Panicum</taxon>
        <taxon>Panicum sect. Panicum</taxon>
    </lineage>
</organism>
<dbReference type="STRING" id="4540.A0A3L6PG46"/>
<dbReference type="PANTHER" id="PTHR36057:SF1">
    <property type="entry name" value="LIPOPROTEIN LIPID ATTACHMENT SITE-LIKE PROTEIN, PUTATIVE (DUF1223)-RELATED"/>
    <property type="match status" value="1"/>
</dbReference>
<sequence>MTFEDNIVSGGPARECQRLPVHHVVRRLEEVAAVREGASARKTVSGTVQFALWDGFRTAKCGFVLFVQSATLEVLGVQRFDLPDNV</sequence>
<evidence type="ECO:0000313" key="2">
    <source>
        <dbReference type="Proteomes" id="UP000275267"/>
    </source>
</evidence>
<gene>
    <name evidence="1" type="ORF">C2845_PM18G07520</name>
</gene>
<accession>A0A3L6PG46</accession>
<dbReference type="OrthoDB" id="938668at2759"/>
<dbReference type="EMBL" id="PQIB02000017">
    <property type="protein sequence ID" value="RLM57784.1"/>
    <property type="molecule type" value="Genomic_DNA"/>
</dbReference>
<keyword evidence="2" id="KW-1185">Reference proteome</keyword>